<keyword evidence="3" id="KW-1185">Reference proteome</keyword>
<dbReference type="EMBL" id="PDCK01000040">
    <property type="protein sequence ID" value="PRQ52637.1"/>
    <property type="molecule type" value="Genomic_DNA"/>
</dbReference>
<evidence type="ECO:0000256" key="1">
    <source>
        <dbReference type="SAM" id="Phobius"/>
    </source>
</evidence>
<name>A0A2P6S1S9_ROSCH</name>
<evidence type="ECO:0000313" key="2">
    <source>
        <dbReference type="EMBL" id="PRQ52637.1"/>
    </source>
</evidence>
<accession>A0A2P6S1S9</accession>
<dbReference type="AlphaFoldDB" id="A0A2P6S1S9"/>
<feature type="transmembrane region" description="Helical" evidence="1">
    <location>
        <begin position="7"/>
        <end position="25"/>
    </location>
</feature>
<keyword evidence="1" id="KW-0472">Membrane</keyword>
<evidence type="ECO:0000313" key="3">
    <source>
        <dbReference type="Proteomes" id="UP000238479"/>
    </source>
</evidence>
<gene>
    <name evidence="2" type="ORF">RchiOBHm_Chr2g0157651</name>
</gene>
<reference evidence="2 3" key="1">
    <citation type="journal article" date="2018" name="Nat. Genet.">
        <title>The Rosa genome provides new insights in the design of modern roses.</title>
        <authorList>
            <person name="Bendahmane M."/>
        </authorList>
    </citation>
    <scope>NUCLEOTIDE SEQUENCE [LARGE SCALE GENOMIC DNA]</scope>
    <source>
        <strain evidence="3">cv. Old Blush</strain>
    </source>
</reference>
<proteinExistence type="predicted"/>
<keyword evidence="1" id="KW-0812">Transmembrane</keyword>
<protein>
    <submittedName>
        <fullName evidence="2">Uncharacterized protein</fullName>
    </submittedName>
</protein>
<keyword evidence="1" id="KW-1133">Transmembrane helix</keyword>
<organism evidence="2 3">
    <name type="scientific">Rosa chinensis</name>
    <name type="common">China rose</name>
    <dbReference type="NCBI Taxonomy" id="74649"/>
    <lineage>
        <taxon>Eukaryota</taxon>
        <taxon>Viridiplantae</taxon>
        <taxon>Streptophyta</taxon>
        <taxon>Embryophyta</taxon>
        <taxon>Tracheophyta</taxon>
        <taxon>Spermatophyta</taxon>
        <taxon>Magnoliopsida</taxon>
        <taxon>eudicotyledons</taxon>
        <taxon>Gunneridae</taxon>
        <taxon>Pentapetalae</taxon>
        <taxon>rosids</taxon>
        <taxon>fabids</taxon>
        <taxon>Rosales</taxon>
        <taxon>Rosaceae</taxon>
        <taxon>Rosoideae</taxon>
        <taxon>Rosoideae incertae sedis</taxon>
        <taxon>Rosa</taxon>
    </lineage>
</organism>
<sequence>MIRRSTSAGFWMCLAVIVIMCAVWVKEVEGYSDLSPCGLSTKGGVNDPTCFWGKGGRKIVKKLEVSSAGRNKVEPHEPEAN</sequence>
<dbReference type="Gramene" id="PRQ52637">
    <property type="protein sequence ID" value="PRQ52637"/>
    <property type="gene ID" value="RchiOBHm_Chr2g0157651"/>
</dbReference>
<dbReference type="Proteomes" id="UP000238479">
    <property type="component" value="Chromosome 2"/>
</dbReference>
<comment type="caution">
    <text evidence="2">The sequence shown here is derived from an EMBL/GenBank/DDBJ whole genome shotgun (WGS) entry which is preliminary data.</text>
</comment>